<dbReference type="InterPro" id="IPR019734">
    <property type="entry name" value="TPR_rpt"/>
</dbReference>
<dbReference type="PANTHER" id="PTHR45641">
    <property type="entry name" value="TETRATRICOPEPTIDE REPEAT PROTEIN (AFU_ORTHOLOGUE AFUA_6G03870)"/>
    <property type="match status" value="1"/>
</dbReference>
<evidence type="ECO:0008006" key="5">
    <source>
        <dbReference type="Google" id="ProtNLM"/>
    </source>
</evidence>
<keyword evidence="2" id="KW-0802">TPR repeat</keyword>
<dbReference type="InterPro" id="IPR011990">
    <property type="entry name" value="TPR-like_helical_dom_sf"/>
</dbReference>
<dbReference type="Gene3D" id="1.25.40.10">
    <property type="entry name" value="Tetratricopeptide repeat domain"/>
    <property type="match status" value="1"/>
</dbReference>
<comment type="caution">
    <text evidence="3">The sequence shown here is derived from an EMBL/GenBank/DDBJ whole genome shotgun (WGS) entry which is preliminary data.</text>
</comment>
<dbReference type="AlphaFoldDB" id="A0A9W7ACD3"/>
<name>A0A9W7ACD3_9STRA</name>
<dbReference type="Proteomes" id="UP001162640">
    <property type="component" value="Unassembled WGS sequence"/>
</dbReference>
<dbReference type="SUPFAM" id="SSF48452">
    <property type="entry name" value="TPR-like"/>
    <property type="match status" value="2"/>
</dbReference>
<reference evidence="4" key="1">
    <citation type="journal article" date="2023" name="Commun. Biol.">
        <title>Genome analysis of Parmales, the sister group of diatoms, reveals the evolutionary specialization of diatoms from phago-mixotrophs to photoautotrophs.</title>
        <authorList>
            <person name="Ban H."/>
            <person name="Sato S."/>
            <person name="Yoshikawa S."/>
            <person name="Yamada K."/>
            <person name="Nakamura Y."/>
            <person name="Ichinomiya M."/>
            <person name="Sato N."/>
            <person name="Blanc-Mathieu R."/>
            <person name="Endo H."/>
            <person name="Kuwata A."/>
            <person name="Ogata H."/>
        </authorList>
    </citation>
    <scope>NUCLEOTIDE SEQUENCE [LARGE SCALE GENOMIC DNA]</scope>
</reference>
<gene>
    <name evidence="3" type="ORF">TL16_g05324</name>
</gene>
<sequence length="299" mass="34247">MARQVLMITKSEDLVKLRALAKLCSQDFFDDPSLLVVAWRKILEVLVFAMLPVVDEKKARGEKKQKKKKKKDPRKLEILDACFELGKACQWVRDFDDAIRYLKRAKEGYEKQLGRDSEKALEATYLLVLSTQMINDKKVEKLRDLLKRMERALGEENVVTLEMLNPLGGRLRTNGEYQEAKEVWERCSAGQMKVLGEDHKDTLASLNNLGVVYKVLGNYEKALEYYEGYERMLGKTHPQTLGSVVNIALVFKAQKDYGNAEELYQKSLEGYEAQLGKDHRLTKQCANNLKLCCKLSGNT</sequence>
<protein>
    <recommendedName>
        <fullName evidence="5">Kinesin light chain</fullName>
    </recommendedName>
</protein>
<dbReference type="SMART" id="SM00028">
    <property type="entry name" value="TPR"/>
    <property type="match status" value="3"/>
</dbReference>
<keyword evidence="1" id="KW-0677">Repeat</keyword>
<evidence type="ECO:0000313" key="3">
    <source>
        <dbReference type="EMBL" id="GMH70101.1"/>
    </source>
</evidence>
<dbReference type="EMBL" id="BLQM01000154">
    <property type="protein sequence ID" value="GMH70101.1"/>
    <property type="molecule type" value="Genomic_DNA"/>
</dbReference>
<dbReference type="PANTHER" id="PTHR45641:SF19">
    <property type="entry name" value="NEPHROCYSTIN-3"/>
    <property type="match status" value="1"/>
</dbReference>
<proteinExistence type="predicted"/>
<evidence type="ECO:0000313" key="4">
    <source>
        <dbReference type="Proteomes" id="UP001162640"/>
    </source>
</evidence>
<evidence type="ECO:0000256" key="1">
    <source>
        <dbReference type="ARBA" id="ARBA00022737"/>
    </source>
</evidence>
<dbReference type="Pfam" id="PF13424">
    <property type="entry name" value="TPR_12"/>
    <property type="match status" value="2"/>
</dbReference>
<accession>A0A9W7ACD3</accession>
<organism evidence="3 4">
    <name type="scientific">Triparma laevis f. inornata</name>
    <dbReference type="NCBI Taxonomy" id="1714386"/>
    <lineage>
        <taxon>Eukaryota</taxon>
        <taxon>Sar</taxon>
        <taxon>Stramenopiles</taxon>
        <taxon>Ochrophyta</taxon>
        <taxon>Bolidophyceae</taxon>
        <taxon>Parmales</taxon>
        <taxon>Triparmaceae</taxon>
        <taxon>Triparma</taxon>
    </lineage>
</organism>
<evidence type="ECO:0000256" key="2">
    <source>
        <dbReference type="ARBA" id="ARBA00022803"/>
    </source>
</evidence>